<dbReference type="PROSITE" id="PS51278">
    <property type="entry name" value="GATASE_TYPE_2"/>
    <property type="match status" value="1"/>
</dbReference>
<evidence type="ECO:0000256" key="1">
    <source>
        <dbReference type="ARBA" id="ARBA00022962"/>
    </source>
</evidence>
<dbReference type="NCBIfam" id="TIGR03442">
    <property type="entry name" value="ergothioneine biosynthesis protein EgtC"/>
    <property type="match status" value="1"/>
</dbReference>
<evidence type="ECO:0000256" key="2">
    <source>
        <dbReference type="HAMAP-Rule" id="MF_02036"/>
    </source>
</evidence>
<name>A0A0F7FXP1_9ACTN</name>
<proteinExistence type="inferred from homology"/>
<dbReference type="EC" id="3.5.1.118" evidence="2"/>
<dbReference type="InterPro" id="IPR052373">
    <property type="entry name" value="Gamma-glu_amide_hydrolase"/>
</dbReference>
<sequence>MCRHLAYLGIAPISLAELLTAPPGSLYEQSWAPRKQLHGTVNADGFGIGWYPGDPHDGGEPARYRRALPIWNDRNLPELTAAISSTAVLAAVRSATPGSSPDEAVTAPYRSGRWLFSHNGAVDAWERLPQDLGPAAGAITSADLLAGAGRCDSALLWTLLARALNAGRPPVDAVAQLVTAVAAVRPAARLNLLLTDGDTVIATRHGDSLWYAQTPGRVLVASEPTPGLTSGGAGDWREIPEGSLVLATRAGVRSAPLPPGPAAGPGRGRARSGAHAPAPEPLLTVEGTNP</sequence>
<protein>
    <recommendedName>
        <fullName evidence="2">Gamma-glutamyl-hercynylcysteine sulfoxide hydrolase</fullName>
        <ecNumber evidence="2">3.5.1.118</ecNumber>
    </recommendedName>
    <alternativeName>
        <fullName evidence="2">Gamma-glutamyl hercynylcysteine S-oxide hydrolase</fullName>
    </alternativeName>
</protein>
<organism evidence="5 6">
    <name type="scientific">Streptomyces xiamenensis</name>
    <dbReference type="NCBI Taxonomy" id="408015"/>
    <lineage>
        <taxon>Bacteria</taxon>
        <taxon>Bacillati</taxon>
        <taxon>Actinomycetota</taxon>
        <taxon>Actinomycetes</taxon>
        <taxon>Kitasatosporales</taxon>
        <taxon>Streptomycetaceae</taxon>
        <taxon>Streptomyces</taxon>
    </lineage>
</organism>
<feature type="domain" description="Glutamine amidotransferase type-2" evidence="4">
    <location>
        <begin position="2"/>
        <end position="250"/>
    </location>
</feature>
<evidence type="ECO:0000313" key="6">
    <source>
        <dbReference type="Proteomes" id="UP000034034"/>
    </source>
</evidence>
<dbReference type="Proteomes" id="UP000034034">
    <property type="component" value="Chromosome"/>
</dbReference>
<dbReference type="PANTHER" id="PTHR43187:SF2">
    <property type="entry name" value="GAMMA-GLUTAMYL-HERCYNYLCYSTEINE SULFOXIDE HYDROLASE"/>
    <property type="match status" value="1"/>
</dbReference>
<dbReference type="Gene3D" id="3.60.20.10">
    <property type="entry name" value="Glutamine Phosphoribosylpyrophosphate, subunit 1, domain 1"/>
    <property type="match status" value="1"/>
</dbReference>
<dbReference type="InterPro" id="IPR017808">
    <property type="entry name" value="EgtC"/>
</dbReference>
<dbReference type="HOGENOM" id="CLU_042555_3_0_11"/>
<dbReference type="InterPro" id="IPR017932">
    <property type="entry name" value="GATase_2_dom"/>
</dbReference>
<dbReference type="KEGG" id="sxi:SXIM_40590"/>
<dbReference type="STRING" id="408015.SXIM_40590"/>
<dbReference type="AlphaFoldDB" id="A0A0F7FXP1"/>
<accession>A0A0F7FXP1</accession>
<keyword evidence="6" id="KW-1185">Reference proteome</keyword>
<dbReference type="GO" id="GO:0016811">
    <property type="term" value="F:hydrolase activity, acting on carbon-nitrogen (but not peptide) bonds, in linear amides"/>
    <property type="evidence" value="ECO:0007669"/>
    <property type="project" value="UniProtKB-UniRule"/>
</dbReference>
<comment type="catalytic activity">
    <reaction evidence="2">
        <text>gamma-L-glutamyl-hercynylcysteine S-oxide + H2O = S-(hercyn-2-yl)-L-cysteine S-oxide + L-glutamate</text>
        <dbReference type="Rhea" id="RHEA:42684"/>
        <dbReference type="ChEBI" id="CHEBI:15377"/>
        <dbReference type="ChEBI" id="CHEBI:29985"/>
        <dbReference type="ChEBI" id="CHEBI:82703"/>
        <dbReference type="ChEBI" id="CHEBI:82706"/>
        <dbReference type="EC" id="3.5.1.118"/>
    </reaction>
</comment>
<comment type="pathway">
    <text evidence="2">Amino-acid biosynthesis; ergothioneine biosynthesis.</text>
</comment>
<dbReference type="InterPro" id="IPR032889">
    <property type="entry name" value="EgtC_Actinobacteria"/>
</dbReference>
<dbReference type="PANTHER" id="PTHR43187">
    <property type="entry name" value="GLUTAMINE AMIDOTRANSFERASE DUG3-RELATED"/>
    <property type="match status" value="1"/>
</dbReference>
<reference evidence="5" key="1">
    <citation type="submission" date="2019-08" db="EMBL/GenBank/DDBJ databases">
        <title>Complete genome sequence of a mangrove-derived Streptomyces xiamenensis.</title>
        <authorList>
            <person name="Xu J."/>
        </authorList>
    </citation>
    <scope>NUCLEOTIDE SEQUENCE</scope>
    <source>
        <strain evidence="5">318</strain>
    </source>
</reference>
<dbReference type="CDD" id="cd01908">
    <property type="entry name" value="YafJ"/>
    <property type="match status" value="1"/>
</dbReference>
<dbReference type="SUPFAM" id="SSF56235">
    <property type="entry name" value="N-terminal nucleophile aminohydrolases (Ntn hydrolases)"/>
    <property type="match status" value="1"/>
</dbReference>
<dbReference type="Pfam" id="PF13230">
    <property type="entry name" value="GATase_4"/>
    <property type="match status" value="1"/>
</dbReference>
<dbReference type="GO" id="GO:0052699">
    <property type="term" value="P:ergothioneine biosynthetic process"/>
    <property type="evidence" value="ECO:0007669"/>
    <property type="project" value="UniProtKB-UniRule"/>
</dbReference>
<evidence type="ECO:0000313" key="5">
    <source>
        <dbReference type="EMBL" id="AKG45443.1"/>
    </source>
</evidence>
<keyword evidence="2" id="KW-0378">Hydrolase</keyword>
<gene>
    <name evidence="2" type="primary">egtC</name>
    <name evidence="5" type="ORF">SXIM_40590</name>
</gene>
<dbReference type="HAMAP" id="MF_02036">
    <property type="entry name" value="EgtC"/>
    <property type="match status" value="1"/>
</dbReference>
<dbReference type="EMBL" id="CP009922">
    <property type="protein sequence ID" value="AKG45443.1"/>
    <property type="molecule type" value="Genomic_DNA"/>
</dbReference>
<feature type="region of interest" description="Disordered" evidence="3">
    <location>
        <begin position="252"/>
        <end position="290"/>
    </location>
</feature>
<dbReference type="PATRIC" id="fig|408015.6.peg.4110"/>
<keyword evidence="1 2" id="KW-0315">Glutamine amidotransferase</keyword>
<evidence type="ECO:0000259" key="4">
    <source>
        <dbReference type="PROSITE" id="PS51278"/>
    </source>
</evidence>
<dbReference type="InterPro" id="IPR026869">
    <property type="entry name" value="EgtC-like"/>
</dbReference>
<comment type="function">
    <text evidence="2">Catalyzes the hydrolysis of the gamma-glutamyl amide bond of hercynyl-gamma-L-glutamyl-L-cysteine sulfoxide to produce hercynylcysteine sulfoxide, a step in the biosynthesis pathway of ergothioneine.</text>
</comment>
<evidence type="ECO:0000256" key="3">
    <source>
        <dbReference type="SAM" id="MobiDB-lite"/>
    </source>
</evidence>
<dbReference type="InterPro" id="IPR029055">
    <property type="entry name" value="Ntn_hydrolases_N"/>
</dbReference>
<dbReference type="RefSeq" id="WP_046724808.1">
    <property type="nucleotide sequence ID" value="NZ_CP009922.3"/>
</dbReference>
<dbReference type="UniPathway" id="UPA01014"/>